<feature type="domain" description="Activator of Hsp90 ATPase homologue 1/2-like C-terminal" evidence="2">
    <location>
        <begin position="19"/>
        <end position="155"/>
    </location>
</feature>
<evidence type="ECO:0000313" key="4">
    <source>
        <dbReference type="Proteomes" id="UP000759103"/>
    </source>
</evidence>
<gene>
    <name evidence="3" type="ORF">KZ820_11305</name>
</gene>
<keyword evidence="4" id="KW-1185">Reference proteome</keyword>
<name>A0ABS7BNZ0_9SPHN</name>
<evidence type="ECO:0000259" key="2">
    <source>
        <dbReference type="Pfam" id="PF08327"/>
    </source>
</evidence>
<dbReference type="RefSeq" id="WP_219748720.1">
    <property type="nucleotide sequence ID" value="NZ_JAHXZN010000003.1"/>
</dbReference>
<sequence>MTNSAVVHGNFTIDRFYPAAPAKVFAACADPSIKKSWYAESDTHEIKAFDSDFRVGGTERLTYLFGPDTPFPGVELTNEGVFHDIVDGQRIIISSRMAIAGRPISVALETIEIAEVDGGTDLTCTFQGVFFEGSDGPAMREQGWNDLLDRLGRLLAD</sequence>
<dbReference type="Pfam" id="PF08327">
    <property type="entry name" value="AHSA1"/>
    <property type="match status" value="1"/>
</dbReference>
<accession>A0ABS7BNZ0</accession>
<dbReference type="Gene3D" id="3.30.530.20">
    <property type="match status" value="1"/>
</dbReference>
<dbReference type="InterPro" id="IPR013538">
    <property type="entry name" value="ASHA1/2-like_C"/>
</dbReference>
<comment type="similarity">
    <text evidence="1">Belongs to the AHA1 family.</text>
</comment>
<proteinExistence type="inferred from homology"/>
<evidence type="ECO:0000256" key="1">
    <source>
        <dbReference type="ARBA" id="ARBA00006817"/>
    </source>
</evidence>
<reference evidence="3 4" key="1">
    <citation type="submission" date="2021-07" db="EMBL/GenBank/DDBJ databases">
        <title>Sphingomonas sp.</title>
        <authorList>
            <person name="Feng G."/>
            <person name="Li J."/>
            <person name="Pan M."/>
        </authorList>
    </citation>
    <scope>NUCLEOTIDE SEQUENCE [LARGE SCALE GENOMIC DNA]</scope>
    <source>
        <strain evidence="3 4">RRHST34</strain>
    </source>
</reference>
<organism evidence="3 4">
    <name type="scientific">Sphingomonas citri</name>
    <dbReference type="NCBI Taxonomy" id="2862499"/>
    <lineage>
        <taxon>Bacteria</taxon>
        <taxon>Pseudomonadati</taxon>
        <taxon>Pseudomonadota</taxon>
        <taxon>Alphaproteobacteria</taxon>
        <taxon>Sphingomonadales</taxon>
        <taxon>Sphingomonadaceae</taxon>
        <taxon>Sphingomonas</taxon>
    </lineage>
</organism>
<comment type="caution">
    <text evidence="3">The sequence shown here is derived from an EMBL/GenBank/DDBJ whole genome shotgun (WGS) entry which is preliminary data.</text>
</comment>
<dbReference type="InterPro" id="IPR023393">
    <property type="entry name" value="START-like_dom_sf"/>
</dbReference>
<protein>
    <submittedName>
        <fullName evidence="3">SRPBCC domain-containing protein</fullName>
    </submittedName>
</protein>
<dbReference type="SUPFAM" id="SSF55961">
    <property type="entry name" value="Bet v1-like"/>
    <property type="match status" value="1"/>
</dbReference>
<dbReference type="Proteomes" id="UP000759103">
    <property type="component" value="Unassembled WGS sequence"/>
</dbReference>
<dbReference type="EMBL" id="JAHXZN010000003">
    <property type="protein sequence ID" value="MBW6531322.1"/>
    <property type="molecule type" value="Genomic_DNA"/>
</dbReference>
<evidence type="ECO:0000313" key="3">
    <source>
        <dbReference type="EMBL" id="MBW6531322.1"/>
    </source>
</evidence>